<accession>A0A849C228</accession>
<dbReference type="SUPFAM" id="SSF47413">
    <property type="entry name" value="lambda repressor-like DNA-binding domains"/>
    <property type="match status" value="1"/>
</dbReference>
<evidence type="ECO:0000259" key="1">
    <source>
        <dbReference type="PROSITE" id="PS50943"/>
    </source>
</evidence>
<organism evidence="2 3">
    <name type="scientific">Nocardia uniformis</name>
    <dbReference type="NCBI Taxonomy" id="53432"/>
    <lineage>
        <taxon>Bacteria</taxon>
        <taxon>Bacillati</taxon>
        <taxon>Actinomycetota</taxon>
        <taxon>Actinomycetes</taxon>
        <taxon>Mycobacteriales</taxon>
        <taxon>Nocardiaceae</taxon>
        <taxon>Nocardia</taxon>
    </lineage>
</organism>
<evidence type="ECO:0000313" key="2">
    <source>
        <dbReference type="EMBL" id="NNH69059.1"/>
    </source>
</evidence>
<keyword evidence="3" id="KW-1185">Reference proteome</keyword>
<dbReference type="CDD" id="cd00093">
    <property type="entry name" value="HTH_XRE"/>
    <property type="match status" value="1"/>
</dbReference>
<sequence length="407" mass="42911">MSGPSFGDEVRDLRSQRGWSQRQLAKRIGARNSGALCRVEKGERNPTPELADALDVALDAGGRLIALAAATHESDIETVGPAAQRSMEFAEWASGLPTGSLGVESVIYELGRIAISYVHDKPQPLFEDLQRLRDRQWQLLRARPAAGVRRELLFTAGVTVVLLAQVTGNLGDPRAAMQQALAAKALAAKAGHPGLQSWVSGTQALIAEWGGNPVAAYDFACQASALAPAGEQLTRVAALQARCAARLGRADDARAAITRALHAGEWVGGPDEVGAFGGVLRFPTAKLAYYAGSTYRLIGDGGLAERYGLEAITSYTAGPAHEYSYGDAAIARTDVAIARVHRGEFEGAGDVLVPVLDLPVGQRISPVCVGLRAVERSLQSVQSGRASSAAQLSKEIARFTTTPTALP</sequence>
<dbReference type="InterPro" id="IPR010982">
    <property type="entry name" value="Lambda_DNA-bd_dom_sf"/>
</dbReference>
<dbReference type="Pfam" id="PF13560">
    <property type="entry name" value="HTH_31"/>
    <property type="match status" value="1"/>
</dbReference>
<protein>
    <submittedName>
        <fullName evidence="2">Helix-turn-helix transcriptional regulator</fullName>
    </submittedName>
</protein>
<gene>
    <name evidence="2" type="ORF">HLB23_04090</name>
</gene>
<name>A0A849C228_9NOCA</name>
<feature type="domain" description="HTH cro/C1-type" evidence="1">
    <location>
        <begin position="10"/>
        <end position="61"/>
    </location>
</feature>
<comment type="caution">
    <text evidence="2">The sequence shown here is derived from an EMBL/GenBank/DDBJ whole genome shotgun (WGS) entry which is preliminary data.</text>
</comment>
<evidence type="ECO:0000313" key="3">
    <source>
        <dbReference type="Proteomes" id="UP000586827"/>
    </source>
</evidence>
<dbReference type="EMBL" id="JABELX010000001">
    <property type="protein sequence ID" value="NNH69059.1"/>
    <property type="molecule type" value="Genomic_DNA"/>
</dbReference>
<dbReference type="AlphaFoldDB" id="A0A849C228"/>
<dbReference type="GO" id="GO:0003677">
    <property type="term" value="F:DNA binding"/>
    <property type="evidence" value="ECO:0007669"/>
    <property type="project" value="InterPro"/>
</dbReference>
<proteinExistence type="predicted"/>
<dbReference type="InterPro" id="IPR001387">
    <property type="entry name" value="Cro/C1-type_HTH"/>
</dbReference>
<dbReference type="SMART" id="SM00530">
    <property type="entry name" value="HTH_XRE"/>
    <property type="match status" value="1"/>
</dbReference>
<dbReference type="Proteomes" id="UP000586827">
    <property type="component" value="Unassembled WGS sequence"/>
</dbReference>
<dbReference type="Gene3D" id="1.10.260.40">
    <property type="entry name" value="lambda repressor-like DNA-binding domains"/>
    <property type="match status" value="1"/>
</dbReference>
<dbReference type="RefSeq" id="WP_169815213.1">
    <property type="nucleotide sequence ID" value="NZ_JABELX010000001.1"/>
</dbReference>
<dbReference type="PROSITE" id="PS50943">
    <property type="entry name" value="HTH_CROC1"/>
    <property type="match status" value="1"/>
</dbReference>
<reference evidence="2 3" key="1">
    <citation type="submission" date="2020-05" db="EMBL/GenBank/DDBJ databases">
        <title>MicrobeNet Type strains.</title>
        <authorList>
            <person name="Nicholson A.C."/>
        </authorList>
    </citation>
    <scope>NUCLEOTIDE SEQUENCE [LARGE SCALE GENOMIC DNA]</scope>
    <source>
        <strain evidence="2 3">JCM 3224</strain>
    </source>
</reference>